<gene>
    <name evidence="2" type="ORF">AVDCRST_MAG19-570</name>
</gene>
<dbReference type="GO" id="GO:0016798">
    <property type="term" value="F:hydrolase activity, acting on glycosyl bonds"/>
    <property type="evidence" value="ECO:0007669"/>
    <property type="project" value="UniProtKB-KW"/>
</dbReference>
<feature type="binding site" evidence="1">
    <location>
        <position position="311"/>
    </location>
    <ligand>
        <name>Mg(2+)</name>
        <dbReference type="ChEBI" id="CHEBI:18420"/>
        <label>1</label>
    </ligand>
</feature>
<dbReference type="SUPFAM" id="SSF101478">
    <property type="entry name" value="ADP-ribosylglycohydrolase"/>
    <property type="match status" value="1"/>
</dbReference>
<dbReference type="InterPro" id="IPR005502">
    <property type="entry name" value="Ribosyl_crysJ1"/>
</dbReference>
<dbReference type="AlphaFoldDB" id="A0A6J4UFN0"/>
<evidence type="ECO:0000313" key="2">
    <source>
        <dbReference type="EMBL" id="CAA9548365.1"/>
    </source>
</evidence>
<name>A0A6J4UFN0_9BACT</name>
<proteinExistence type="predicted"/>
<feature type="binding site" evidence="1">
    <location>
        <position position="69"/>
    </location>
    <ligand>
        <name>Mg(2+)</name>
        <dbReference type="ChEBI" id="CHEBI:18420"/>
        <label>1</label>
    </ligand>
</feature>
<keyword evidence="1" id="KW-0460">Magnesium</keyword>
<dbReference type="GO" id="GO:0046872">
    <property type="term" value="F:metal ion binding"/>
    <property type="evidence" value="ECO:0007669"/>
    <property type="project" value="UniProtKB-KW"/>
</dbReference>
<keyword evidence="1" id="KW-0479">Metal-binding</keyword>
<dbReference type="InterPro" id="IPR050792">
    <property type="entry name" value="ADP-ribosylglycohydrolase"/>
</dbReference>
<comment type="cofactor">
    <cofactor evidence="1">
        <name>Mg(2+)</name>
        <dbReference type="ChEBI" id="CHEBI:18420"/>
    </cofactor>
    <text evidence="1">Binds 2 magnesium ions per subunit.</text>
</comment>
<dbReference type="PANTHER" id="PTHR16222:SF12">
    <property type="entry name" value="ADP-RIBOSYLGLYCOHYDROLASE-RELATED"/>
    <property type="match status" value="1"/>
</dbReference>
<dbReference type="PANTHER" id="PTHR16222">
    <property type="entry name" value="ADP-RIBOSYLGLYCOHYDROLASE"/>
    <property type="match status" value="1"/>
</dbReference>
<reference evidence="2" key="1">
    <citation type="submission" date="2020-02" db="EMBL/GenBank/DDBJ databases">
        <authorList>
            <person name="Meier V. D."/>
        </authorList>
    </citation>
    <scope>NUCLEOTIDE SEQUENCE</scope>
    <source>
        <strain evidence="2">AVDCRST_MAG19</strain>
    </source>
</reference>
<dbReference type="EMBL" id="CADCWL010000025">
    <property type="protein sequence ID" value="CAA9548365.1"/>
    <property type="molecule type" value="Genomic_DNA"/>
</dbReference>
<dbReference type="EC" id="3.2.-.-" evidence="2"/>
<protein>
    <submittedName>
        <fullName evidence="2">ADP-ribosylglycohydrolase</fullName>
        <ecNumber evidence="2">3.2.-.-</ecNumber>
    </submittedName>
</protein>
<feature type="binding site" evidence="1">
    <location>
        <position position="68"/>
    </location>
    <ligand>
        <name>Mg(2+)</name>
        <dbReference type="ChEBI" id="CHEBI:18420"/>
        <label>1</label>
    </ligand>
</feature>
<dbReference type="Pfam" id="PF03747">
    <property type="entry name" value="ADP_ribosyl_GH"/>
    <property type="match status" value="1"/>
</dbReference>
<feature type="binding site" evidence="1">
    <location>
        <position position="312"/>
    </location>
    <ligand>
        <name>Mg(2+)</name>
        <dbReference type="ChEBI" id="CHEBI:18420"/>
        <label>1</label>
    </ligand>
</feature>
<accession>A0A6J4UFN0</accession>
<feature type="binding site" evidence="1">
    <location>
        <position position="70"/>
    </location>
    <ligand>
        <name>Mg(2+)</name>
        <dbReference type="ChEBI" id="CHEBI:18420"/>
        <label>1</label>
    </ligand>
</feature>
<keyword evidence="2" id="KW-0326">Glycosidase</keyword>
<sequence length="390" mass="40821">MAAKAGSDTMLLRKVRGCLYGGAVGDALGAPAEWKTPAAIRARYGEIDDIVEPWDGPSPVGKGDGRYTDDTHMVRLLGRAYLEHGDHLDPFAFAARIVPLIADEPVWVAERGGEMPLVDRLFYPEKWLLMRLRLANADPRLGGVGNMVNCGAAMYAAPVGIVNAADPGAAYREAIDLFAAHQWSYGLEAAGVMAACVAAAFVPGATVGDVVGTAQRVAKEGTRRAIRAVVARAGAFADWREAIGPLREAIRPFDGGAEDGVRDRGNGTDDWGPSRLRSIEELPIALGFLVVAGGDFERSVLGGANYGRDNDSIAGMAGAIAGALHGDGAIRPGWIETVKDANRADLDPLAAGLAALTRTLQARQLEAAEARERAFAALSGDAGADGRQGG</sequence>
<keyword evidence="2" id="KW-0378">Hydrolase</keyword>
<feature type="binding site" evidence="1">
    <location>
        <position position="309"/>
    </location>
    <ligand>
        <name>Mg(2+)</name>
        <dbReference type="ChEBI" id="CHEBI:18420"/>
        <label>1</label>
    </ligand>
</feature>
<dbReference type="Gene3D" id="1.10.4080.10">
    <property type="entry name" value="ADP-ribosylation/Crystallin J1"/>
    <property type="match status" value="1"/>
</dbReference>
<evidence type="ECO:0000256" key="1">
    <source>
        <dbReference type="PIRSR" id="PIRSR605502-1"/>
    </source>
</evidence>
<dbReference type="InterPro" id="IPR036705">
    <property type="entry name" value="Ribosyl_crysJ1_sf"/>
</dbReference>
<organism evidence="2">
    <name type="scientific">uncultured Thermomicrobiales bacterium</name>
    <dbReference type="NCBI Taxonomy" id="1645740"/>
    <lineage>
        <taxon>Bacteria</taxon>
        <taxon>Pseudomonadati</taxon>
        <taxon>Thermomicrobiota</taxon>
        <taxon>Thermomicrobia</taxon>
        <taxon>Thermomicrobiales</taxon>
        <taxon>environmental samples</taxon>
    </lineage>
</organism>